<dbReference type="KEGG" id="mbc:MYB_01290"/>
<dbReference type="NCBIfam" id="NF038058">
    <property type="entry name" value="adhes_P110_Nter"/>
    <property type="match status" value="1"/>
</dbReference>
<evidence type="ECO:0000313" key="2">
    <source>
        <dbReference type="EMBL" id="AHH45268.1"/>
    </source>
</evidence>
<sequence length="1082" mass="116159">MIKKFLNWKGGLIVGATTAILIAAIASPIVGKNAIDASYNEKINQRTGVEAATQSVQKFTITEENFKTGVAKLQLNDKYKDRLTASTALELHNDKSYSFELIDAVDLKALKDKDPDMEFELRTISKTENSSNPSVATKDGVINNIYVIGTDTKNNIFYQATGSISGFLPDAQVNASNNFFIKSTESSIKVKDEVQDKTATAVALKLQELFSQNLTPKSGNTTAPVAPKTPANPATPANPGTPGQSAGTPGQSAGTPGQSAGTSTAPVDNPKAPSTTSAEGRRPKQADGQTVASQTSTTSTTSSRELAHAFKVALAEVGGFNLKDTNGDFTFLPDSYYIAPVVDANNKLKFSNVNNINQTLSIDVEIVGPDGTKLPTTLNFTNLGNTSQDTQDKLIQSFANSYKLKPGIAKALATAHLGIADVVYAPSLPTELANVAPFNTQDANVKDFGFWFEKVSGQQFGSSSNSDLSGFAINIAQGDAAPSAEEIESLKATDSLKLSIQYQQKEGSSSIPQGINVDTAKTFQAGTNLILDTRGETVNQLVADSLPSQQGTVQSSQPQNASKFSFDIDSKAPILFANHLDNAIAAFNASSASNINLAVSQLAFLLDRSGNDAKLDEKTYGQYIKDTLTSFNDALPKGVTLALKGQFDKQTSKYTIYVKAMAGSKELKAYSFDISNVSAPNYAYDAASKFGADVFVDATFDRLVEQKETTKPGTTGGMQSTTGTEALKLQNYDSSKQIFTLSDKTKFEFSSQGLALKNKDEVLKFSDSANKSTSGNNTEETTLKNGTLWLAFKASQLKTGIRTYFLASKTSSSNENEVGLFIEKVPNIASTINTEAGVGKINKEGYIIGITYNNVQGSNGGDKASGDIVALFTSTSKGVIEKTDHKVFQLLKSTEVSSGANKTGVEYKDSSFKNTFNGDLDYGDFISKTNNDDPTLLLEINIKNLPDPSKSKDIKNSINFTLYSSAIKNPLNNPIKSEFSQPVYVDSTPYSADKKATSFINRGIDFYSIGDPAFGSEQNHITFKAMAVFKDKDEHGVTQNSEVRRQIAKAFIKQYFTEDQEAEGAQNQGKQTQSSNTSNSTN</sequence>
<dbReference type="eggNOG" id="ENOG5031YSV">
    <property type="taxonomic scope" value="Bacteria"/>
</dbReference>
<dbReference type="OrthoDB" id="400982at2"/>
<accession>W5V0E3</accession>
<feature type="compositionally biased region" description="Low complexity" evidence="1">
    <location>
        <begin position="1066"/>
        <end position="1082"/>
    </location>
</feature>
<dbReference type="Proteomes" id="UP000019229">
    <property type="component" value="Chromosome"/>
</dbReference>
<feature type="region of interest" description="Disordered" evidence="1">
    <location>
        <begin position="214"/>
        <end position="304"/>
    </location>
</feature>
<reference evidence="2 3" key="1">
    <citation type="journal article" date="2014" name="Genome Announc.">
        <title>Complete Genome Sequence of Mycoplasma bovoculi Strain M165/69T (ATCC 29104).</title>
        <authorList>
            <person name="Calcutt M.J."/>
            <person name="Foecking M.F."/>
        </authorList>
    </citation>
    <scope>NUCLEOTIDE SEQUENCE [LARGE SCALE GENOMIC DNA]</scope>
    <source>
        <strain evidence="2">M165/69</strain>
    </source>
</reference>
<organism evidence="2 3">
    <name type="scientific">Mesomycoplasma bovoculi M165/69</name>
    <dbReference type="NCBI Taxonomy" id="743966"/>
    <lineage>
        <taxon>Bacteria</taxon>
        <taxon>Bacillati</taxon>
        <taxon>Mycoplasmatota</taxon>
        <taxon>Mycoplasmoidales</taxon>
        <taxon>Metamycoplasmataceae</taxon>
        <taxon>Mesomycoplasma</taxon>
    </lineage>
</organism>
<feature type="region of interest" description="Disordered" evidence="1">
    <location>
        <begin position="1059"/>
        <end position="1082"/>
    </location>
</feature>
<feature type="compositionally biased region" description="Polar residues" evidence="1">
    <location>
        <begin position="243"/>
        <end position="278"/>
    </location>
</feature>
<feature type="compositionally biased region" description="Low complexity" evidence="1">
    <location>
        <begin position="220"/>
        <end position="242"/>
    </location>
</feature>
<name>W5V0E3_9BACT</name>
<evidence type="ECO:0000256" key="1">
    <source>
        <dbReference type="SAM" id="MobiDB-lite"/>
    </source>
</evidence>
<proteinExistence type="predicted"/>
<dbReference type="HOGENOM" id="CLU_295929_0_0_14"/>
<gene>
    <name evidence="2" type="ORF">MYB_01290</name>
</gene>
<dbReference type="EMBL" id="CP007154">
    <property type="protein sequence ID" value="AHH45268.1"/>
    <property type="molecule type" value="Genomic_DNA"/>
</dbReference>
<protein>
    <submittedName>
        <fullName evidence="2">p102/LppT family protein</fullName>
    </submittedName>
</protein>
<dbReference type="PATRIC" id="fig|743966.3.peg.260"/>
<keyword evidence="3" id="KW-1185">Reference proteome</keyword>
<evidence type="ECO:0000313" key="3">
    <source>
        <dbReference type="Proteomes" id="UP000019229"/>
    </source>
</evidence>
<feature type="compositionally biased region" description="Low complexity" evidence="1">
    <location>
        <begin position="293"/>
        <end position="303"/>
    </location>
</feature>
<dbReference type="AlphaFoldDB" id="W5V0E3"/>
<dbReference type="RefSeq" id="WP_022934803.1">
    <property type="nucleotide sequence ID" value="NZ_CP007154.1"/>
</dbReference>